<feature type="non-terminal residue" evidence="3">
    <location>
        <position position="1"/>
    </location>
</feature>
<evidence type="ECO:0000256" key="2">
    <source>
        <dbReference type="SAM" id="SignalP"/>
    </source>
</evidence>
<dbReference type="EMBL" id="JACVVK020000092">
    <property type="protein sequence ID" value="KAK7493502.1"/>
    <property type="molecule type" value="Genomic_DNA"/>
</dbReference>
<feature type="signal peptide" evidence="2">
    <location>
        <begin position="1"/>
        <end position="18"/>
    </location>
</feature>
<dbReference type="Proteomes" id="UP001519460">
    <property type="component" value="Unassembled WGS sequence"/>
</dbReference>
<keyword evidence="4" id="KW-1185">Reference proteome</keyword>
<dbReference type="AlphaFoldDB" id="A0ABD0L274"/>
<feature type="chain" id="PRO_5044779386" evidence="2">
    <location>
        <begin position="19"/>
        <end position="164"/>
    </location>
</feature>
<name>A0ABD0L274_9CAEN</name>
<evidence type="ECO:0000256" key="1">
    <source>
        <dbReference type="SAM" id="MobiDB-lite"/>
    </source>
</evidence>
<feature type="region of interest" description="Disordered" evidence="1">
    <location>
        <begin position="100"/>
        <end position="121"/>
    </location>
</feature>
<proteinExistence type="predicted"/>
<organism evidence="3 4">
    <name type="scientific">Batillaria attramentaria</name>
    <dbReference type="NCBI Taxonomy" id="370345"/>
    <lineage>
        <taxon>Eukaryota</taxon>
        <taxon>Metazoa</taxon>
        <taxon>Spiralia</taxon>
        <taxon>Lophotrochozoa</taxon>
        <taxon>Mollusca</taxon>
        <taxon>Gastropoda</taxon>
        <taxon>Caenogastropoda</taxon>
        <taxon>Sorbeoconcha</taxon>
        <taxon>Cerithioidea</taxon>
        <taxon>Batillariidae</taxon>
        <taxon>Batillaria</taxon>
    </lineage>
</organism>
<comment type="caution">
    <text evidence="3">The sequence shown here is derived from an EMBL/GenBank/DDBJ whole genome shotgun (WGS) entry which is preliminary data.</text>
</comment>
<evidence type="ECO:0000313" key="4">
    <source>
        <dbReference type="Proteomes" id="UP001519460"/>
    </source>
</evidence>
<sequence>RFLASFLGPLLRHGLVIGVLSRLLPFETFNFGRRHQQATGAKSQPGTSQKIQETEAAAGATHGKKILPLPDFAHGFSSKSAHRMCLFVRLPRFVGATTRADTRPNQAKSEDLNNVLTPPRRRAPVGPRVHLHRLHSQHPKTFLKIMSSLHLGPNHCPPRFHEIH</sequence>
<feature type="compositionally biased region" description="Polar residues" evidence="1">
    <location>
        <begin position="103"/>
        <end position="116"/>
    </location>
</feature>
<gene>
    <name evidence="3" type="ORF">BaRGS_00015213</name>
</gene>
<accession>A0ABD0L274</accession>
<keyword evidence="2" id="KW-0732">Signal</keyword>
<reference evidence="3 4" key="1">
    <citation type="journal article" date="2023" name="Sci. Data">
        <title>Genome assembly of the Korean intertidal mud-creeper Batillaria attramentaria.</title>
        <authorList>
            <person name="Patra A.K."/>
            <person name="Ho P.T."/>
            <person name="Jun S."/>
            <person name="Lee S.J."/>
            <person name="Kim Y."/>
            <person name="Won Y.J."/>
        </authorList>
    </citation>
    <scope>NUCLEOTIDE SEQUENCE [LARGE SCALE GENOMIC DNA]</scope>
    <source>
        <strain evidence="3">Wonlab-2016</strain>
    </source>
</reference>
<protein>
    <submittedName>
        <fullName evidence="3">Uncharacterized protein</fullName>
    </submittedName>
</protein>
<evidence type="ECO:0000313" key="3">
    <source>
        <dbReference type="EMBL" id="KAK7493502.1"/>
    </source>
</evidence>